<comment type="caution">
    <text evidence="2">The sequence shown here is derived from an EMBL/GenBank/DDBJ whole genome shotgun (WGS) entry which is preliminary data.</text>
</comment>
<dbReference type="Proteomes" id="UP000230750">
    <property type="component" value="Unassembled WGS sequence"/>
</dbReference>
<reference evidence="2 3" key="1">
    <citation type="journal article" date="2017" name="PLoS Biol.">
        <title>The sea cucumber genome provides insights into morphological evolution and visceral regeneration.</title>
        <authorList>
            <person name="Zhang X."/>
            <person name="Sun L."/>
            <person name="Yuan J."/>
            <person name="Sun Y."/>
            <person name="Gao Y."/>
            <person name="Zhang L."/>
            <person name="Li S."/>
            <person name="Dai H."/>
            <person name="Hamel J.F."/>
            <person name="Liu C."/>
            <person name="Yu Y."/>
            <person name="Liu S."/>
            <person name="Lin W."/>
            <person name="Guo K."/>
            <person name="Jin S."/>
            <person name="Xu P."/>
            <person name="Storey K.B."/>
            <person name="Huan P."/>
            <person name="Zhang T."/>
            <person name="Zhou Y."/>
            <person name="Zhang J."/>
            <person name="Lin C."/>
            <person name="Li X."/>
            <person name="Xing L."/>
            <person name="Huo D."/>
            <person name="Sun M."/>
            <person name="Wang L."/>
            <person name="Mercier A."/>
            <person name="Li F."/>
            <person name="Yang H."/>
            <person name="Xiang J."/>
        </authorList>
    </citation>
    <scope>NUCLEOTIDE SEQUENCE [LARGE SCALE GENOMIC DNA]</scope>
    <source>
        <strain evidence="2">Shaxun</strain>
        <tissue evidence="2">Muscle</tissue>
    </source>
</reference>
<feature type="compositionally biased region" description="Low complexity" evidence="1">
    <location>
        <begin position="322"/>
        <end position="346"/>
    </location>
</feature>
<feature type="compositionally biased region" description="Basic and acidic residues" evidence="1">
    <location>
        <begin position="407"/>
        <end position="418"/>
    </location>
</feature>
<feature type="region of interest" description="Disordered" evidence="1">
    <location>
        <begin position="389"/>
        <end position="496"/>
    </location>
</feature>
<evidence type="ECO:0000313" key="2">
    <source>
        <dbReference type="EMBL" id="PIK51584.1"/>
    </source>
</evidence>
<evidence type="ECO:0000256" key="1">
    <source>
        <dbReference type="SAM" id="MobiDB-lite"/>
    </source>
</evidence>
<dbReference type="OrthoDB" id="10072610at2759"/>
<feature type="compositionally biased region" description="Basic and acidic residues" evidence="1">
    <location>
        <begin position="431"/>
        <end position="496"/>
    </location>
</feature>
<keyword evidence="3" id="KW-1185">Reference proteome</keyword>
<gene>
    <name evidence="2" type="ORF">BSL78_11546</name>
</gene>
<protein>
    <submittedName>
        <fullName evidence="2">Uncharacterized protein</fullName>
    </submittedName>
</protein>
<feature type="compositionally biased region" description="Low complexity" evidence="1">
    <location>
        <begin position="32"/>
        <end position="48"/>
    </location>
</feature>
<feature type="compositionally biased region" description="Polar residues" evidence="1">
    <location>
        <begin position="57"/>
        <end position="69"/>
    </location>
</feature>
<dbReference type="AlphaFoldDB" id="A0A2G8KUB0"/>
<feature type="region of interest" description="Disordered" evidence="1">
    <location>
        <begin position="1"/>
        <end position="252"/>
    </location>
</feature>
<feature type="compositionally biased region" description="Low complexity" evidence="1">
    <location>
        <begin position="181"/>
        <end position="191"/>
    </location>
</feature>
<sequence>MNPFDWGNHGYAKIGDVRVEGSVPGGDDVTEGSQGADQAGGSSPSRPSGTPPPRSPVHSTGSPSHQQRFQPEVDESTLGAVGGVGTGLGPDGVQLVGPDQVINEDPSLQNAGKKEPRYSQVSARESLARLRARQMAENNQASAGDGSRYQSMDEGPLEEEEDHNGLYESVDYQAVNKTEDTSTSVDNTTNTLPPRRGRVYEEINDREGANGSNDADTNIEPYAVVEPLGRRKTAPSKLAARNDSSGSDFSELYAKVDKQPKLSQGLSVDSAGDGQDFDELYAKVNKKKAPKKVQSFDDTCDDVDPFGNDGMYAEVKSTPPVDNTAKAATNNDQAAAKSQDYDDSYQSIDDIRAEQKIEEKAKEAGMVHVNEVQTAPVLWTRPEHMYASVDREAKAAQNGEGSQVQDQRQHNYEVVDKKQLKKGKQKKKAKGKEDKKASKEDKKASKEDKKSSKGDKSSSKGEKSSGKSSPKKDSPTHLDSRQLKLLADKAVKETDL</sequence>
<feature type="region of interest" description="Disordered" evidence="1">
    <location>
        <begin position="318"/>
        <end position="346"/>
    </location>
</feature>
<evidence type="ECO:0000313" key="3">
    <source>
        <dbReference type="Proteomes" id="UP000230750"/>
    </source>
</evidence>
<dbReference type="EMBL" id="MRZV01000365">
    <property type="protein sequence ID" value="PIK51584.1"/>
    <property type="molecule type" value="Genomic_DNA"/>
</dbReference>
<accession>A0A2G8KUB0</accession>
<feature type="compositionally biased region" description="Basic and acidic residues" evidence="1">
    <location>
        <begin position="198"/>
        <end position="208"/>
    </location>
</feature>
<proteinExistence type="predicted"/>
<name>A0A2G8KUB0_STIJA</name>
<feature type="compositionally biased region" description="Gly residues" evidence="1">
    <location>
        <begin position="80"/>
        <end position="90"/>
    </location>
</feature>
<organism evidence="2 3">
    <name type="scientific">Stichopus japonicus</name>
    <name type="common">Sea cucumber</name>
    <dbReference type="NCBI Taxonomy" id="307972"/>
    <lineage>
        <taxon>Eukaryota</taxon>
        <taxon>Metazoa</taxon>
        <taxon>Echinodermata</taxon>
        <taxon>Eleutherozoa</taxon>
        <taxon>Echinozoa</taxon>
        <taxon>Holothuroidea</taxon>
        <taxon>Aspidochirotacea</taxon>
        <taxon>Aspidochirotida</taxon>
        <taxon>Stichopodidae</taxon>
        <taxon>Apostichopus</taxon>
    </lineage>
</organism>
<feature type="compositionally biased region" description="Basic residues" evidence="1">
    <location>
        <begin position="419"/>
        <end position="430"/>
    </location>
</feature>